<dbReference type="GO" id="GO:0016829">
    <property type="term" value="F:lyase activity"/>
    <property type="evidence" value="ECO:0007669"/>
    <property type="project" value="UniProtKB-KW"/>
</dbReference>
<keyword evidence="1" id="KW-0456">Lyase</keyword>
<evidence type="ECO:0000313" key="2">
    <source>
        <dbReference type="Proteomes" id="UP000318801"/>
    </source>
</evidence>
<dbReference type="RefSeq" id="WP_141147848.1">
    <property type="nucleotide sequence ID" value="NZ_VHLG01000002.1"/>
</dbReference>
<proteinExistence type="predicted"/>
<dbReference type="InterPro" id="IPR008772">
    <property type="entry name" value="Phosphonate_metab_PhnH"/>
</dbReference>
<dbReference type="Pfam" id="PF05845">
    <property type="entry name" value="PhnH"/>
    <property type="match status" value="1"/>
</dbReference>
<dbReference type="Gene3D" id="3.40.50.11310">
    <property type="entry name" value="Bacterial phosphonate metabolism protein PhnH"/>
    <property type="match status" value="1"/>
</dbReference>
<gene>
    <name evidence="1" type="primary">phnH</name>
    <name evidence="1" type="ORF">FJU08_04830</name>
</gene>
<protein>
    <submittedName>
        <fullName evidence="1">Phosphonate C-P lyase system protein PhnH</fullName>
    </submittedName>
</protein>
<dbReference type="NCBIfam" id="TIGR03292">
    <property type="entry name" value="PhnH_redo"/>
    <property type="match status" value="1"/>
</dbReference>
<accession>A0A506UH55</accession>
<dbReference type="PIRSF" id="PIRSF020680">
    <property type="entry name" value="PhnH"/>
    <property type="match status" value="1"/>
</dbReference>
<sequence>MDGKAAILHGGFPDPVFNAQSVFRNVMEAMAEPGTIRTIAETAEAPEPLGTAMSAVLLTLLDNDTPYWLTQSLADTVLASWISFHTGATVTDEKAFAAFAVIEKGASVPSFELFATGSQDYPDRSTTLIIELDALDAGDPLTLSGPGIDGSRDVILSGLPPHFLARWAGNRASFPRGIDIIFTCGNAILCLPRSTTVMNTEG</sequence>
<dbReference type="InterPro" id="IPR038058">
    <property type="entry name" value="PhnH-like_sp"/>
</dbReference>
<organism evidence="1 2">
    <name type="scientific">Martelella alba</name>
    <dbReference type="NCBI Taxonomy" id="2590451"/>
    <lineage>
        <taxon>Bacteria</taxon>
        <taxon>Pseudomonadati</taxon>
        <taxon>Pseudomonadota</taxon>
        <taxon>Alphaproteobacteria</taxon>
        <taxon>Hyphomicrobiales</taxon>
        <taxon>Aurantimonadaceae</taxon>
        <taxon>Martelella</taxon>
    </lineage>
</organism>
<name>A0A506UH55_9HYPH</name>
<dbReference type="OrthoDB" id="9814509at2"/>
<dbReference type="Proteomes" id="UP000318801">
    <property type="component" value="Unassembled WGS sequence"/>
</dbReference>
<dbReference type="GO" id="GO:0019634">
    <property type="term" value="P:organic phosphonate metabolic process"/>
    <property type="evidence" value="ECO:0007669"/>
    <property type="project" value="InterPro"/>
</dbReference>
<dbReference type="EMBL" id="VHLG01000002">
    <property type="protein sequence ID" value="TPW32337.1"/>
    <property type="molecule type" value="Genomic_DNA"/>
</dbReference>
<evidence type="ECO:0000313" key="1">
    <source>
        <dbReference type="EMBL" id="TPW32337.1"/>
    </source>
</evidence>
<reference evidence="1 2" key="1">
    <citation type="submission" date="2019-06" db="EMBL/GenBank/DDBJ databases">
        <authorList>
            <person name="Li M."/>
        </authorList>
    </citation>
    <scope>NUCLEOTIDE SEQUENCE [LARGE SCALE GENOMIC DNA]</scope>
    <source>
        <strain evidence="1 2">BGMRC2036</strain>
    </source>
</reference>
<comment type="caution">
    <text evidence="1">The sequence shown here is derived from an EMBL/GenBank/DDBJ whole genome shotgun (WGS) entry which is preliminary data.</text>
</comment>
<keyword evidence="2" id="KW-1185">Reference proteome</keyword>
<dbReference type="AlphaFoldDB" id="A0A506UH55"/>
<dbReference type="SUPFAM" id="SSF159709">
    <property type="entry name" value="PhnH-like"/>
    <property type="match status" value="1"/>
</dbReference>